<dbReference type="CDD" id="cd06127">
    <property type="entry name" value="DEDDh"/>
    <property type="match status" value="1"/>
</dbReference>
<dbReference type="AlphaFoldDB" id="G9PHA3"/>
<keyword evidence="1" id="KW-0540">Nuclease</keyword>
<dbReference type="InterPro" id="IPR036420">
    <property type="entry name" value="BRCT_dom_sf"/>
</dbReference>
<dbReference type="GO" id="GO:0045004">
    <property type="term" value="P:DNA replication proofreading"/>
    <property type="evidence" value="ECO:0007669"/>
    <property type="project" value="TreeGrafter"/>
</dbReference>
<dbReference type="Pfam" id="PF00533">
    <property type="entry name" value="BRCT"/>
    <property type="match status" value="1"/>
</dbReference>
<dbReference type="NCBIfam" id="TIGR00573">
    <property type="entry name" value="dnaq"/>
    <property type="match status" value="1"/>
</dbReference>
<keyword evidence="4" id="KW-1185">Reference proteome</keyword>
<comment type="caution">
    <text evidence="3">The sequence shown here is derived from an EMBL/GenBank/DDBJ whole genome shotgun (WGS) entry which is preliminary data.</text>
</comment>
<dbReference type="Proteomes" id="UP000003822">
    <property type="component" value="Unassembled WGS sequence"/>
</dbReference>
<dbReference type="PROSITE" id="PS50172">
    <property type="entry name" value="BRCT"/>
    <property type="match status" value="1"/>
</dbReference>
<dbReference type="PANTHER" id="PTHR30231:SF41">
    <property type="entry name" value="DNA POLYMERASE III SUBUNIT EPSILON"/>
    <property type="match status" value="1"/>
</dbReference>
<proteinExistence type="predicted"/>
<reference evidence="3 4" key="1">
    <citation type="submission" date="2011-10" db="EMBL/GenBank/DDBJ databases">
        <title>The Genome Sequence of Actinomyces graevenitzii C83.</title>
        <authorList>
            <consortium name="The Broad Institute Genome Sequencing Platform"/>
            <consortium name="The Broad Institute Genome Sequencing Center for Infectious Disease"/>
            <person name="Earl A."/>
            <person name="Ward D."/>
            <person name="Feldgarden M."/>
            <person name="Gevers D."/>
            <person name="Sibley C.D."/>
            <person name="Field T.R."/>
            <person name="Grinwis M."/>
            <person name="Eshaghurshan C.S."/>
            <person name="Surette M.G."/>
            <person name="Young S.K."/>
            <person name="Zeng Q."/>
            <person name="Gargeya S."/>
            <person name="Fitzgerald M."/>
            <person name="Haas B."/>
            <person name="Abouelleil A."/>
            <person name="Alvarado L."/>
            <person name="Arachchi H.M."/>
            <person name="Berlin A."/>
            <person name="Brown A."/>
            <person name="Chapman S.B."/>
            <person name="Chen Z."/>
            <person name="Dunbar C."/>
            <person name="Freedman E."/>
            <person name="Gearin G."/>
            <person name="Goldberg J."/>
            <person name="Griggs A."/>
            <person name="Gujja S."/>
            <person name="Heiman D."/>
            <person name="Howarth C."/>
            <person name="Larson L."/>
            <person name="Lui A."/>
            <person name="MacDonald P.J.P."/>
            <person name="Montmayeur A."/>
            <person name="Murphy C."/>
            <person name="Neiman D."/>
            <person name="Pearson M."/>
            <person name="Priest M."/>
            <person name="Roberts A."/>
            <person name="Saif S."/>
            <person name="Shea T."/>
            <person name="Shenoy N."/>
            <person name="Sisk P."/>
            <person name="Stolte C."/>
            <person name="Sykes S."/>
            <person name="Wortman J."/>
            <person name="Nusbaum C."/>
            <person name="Birren B."/>
        </authorList>
    </citation>
    <scope>NUCLEOTIDE SEQUENCE [LARGE SCALE GENOMIC DNA]</scope>
    <source>
        <strain evidence="3 4">C83</strain>
    </source>
</reference>
<dbReference type="FunFam" id="3.30.420.10:FF:000045">
    <property type="entry name" value="3'-5' exonuclease DinG"/>
    <property type="match status" value="1"/>
</dbReference>
<dbReference type="OrthoDB" id="9803913at2"/>
<evidence type="ECO:0000256" key="1">
    <source>
        <dbReference type="ARBA" id="ARBA00022839"/>
    </source>
</evidence>
<dbReference type="InterPro" id="IPR001357">
    <property type="entry name" value="BRCT_dom"/>
</dbReference>
<keyword evidence="1" id="KW-0269">Exonuclease</keyword>
<dbReference type="Gene3D" id="3.30.420.10">
    <property type="entry name" value="Ribonuclease H-like superfamily/Ribonuclease H"/>
    <property type="match status" value="1"/>
</dbReference>
<dbReference type="eggNOG" id="COG0272">
    <property type="taxonomic scope" value="Bacteria"/>
</dbReference>
<dbReference type="InterPro" id="IPR013520">
    <property type="entry name" value="Ribonucl_H"/>
</dbReference>
<protein>
    <recommendedName>
        <fullName evidence="2">BRCT domain-containing protein</fullName>
    </recommendedName>
</protein>
<dbReference type="EMBL" id="ACRN01000014">
    <property type="protein sequence ID" value="EHM87568.1"/>
    <property type="molecule type" value="Genomic_DNA"/>
</dbReference>
<dbReference type="STRING" id="435830.HMPREF0045_01627"/>
<keyword evidence="1" id="KW-0378">Hydrolase</keyword>
<dbReference type="GO" id="GO:0005829">
    <property type="term" value="C:cytosol"/>
    <property type="evidence" value="ECO:0007669"/>
    <property type="project" value="TreeGrafter"/>
</dbReference>
<dbReference type="eggNOG" id="COG2176">
    <property type="taxonomic scope" value="Bacteria"/>
</dbReference>
<dbReference type="PANTHER" id="PTHR30231">
    <property type="entry name" value="DNA POLYMERASE III SUBUNIT EPSILON"/>
    <property type="match status" value="1"/>
</dbReference>
<dbReference type="GO" id="GO:0003887">
    <property type="term" value="F:DNA-directed DNA polymerase activity"/>
    <property type="evidence" value="ECO:0007669"/>
    <property type="project" value="InterPro"/>
</dbReference>
<dbReference type="InterPro" id="IPR036397">
    <property type="entry name" value="RNaseH_sf"/>
</dbReference>
<organism evidence="3 4">
    <name type="scientific">Actinomyces graevenitzii C83</name>
    <dbReference type="NCBI Taxonomy" id="435830"/>
    <lineage>
        <taxon>Bacteria</taxon>
        <taxon>Bacillati</taxon>
        <taxon>Actinomycetota</taxon>
        <taxon>Actinomycetes</taxon>
        <taxon>Actinomycetales</taxon>
        <taxon>Actinomycetaceae</taxon>
        <taxon>Actinomyces</taxon>
    </lineage>
</organism>
<dbReference type="SUPFAM" id="SSF52113">
    <property type="entry name" value="BRCT domain"/>
    <property type="match status" value="1"/>
</dbReference>
<accession>G9PHA3</accession>
<dbReference type="InterPro" id="IPR012337">
    <property type="entry name" value="RNaseH-like_sf"/>
</dbReference>
<dbReference type="InterPro" id="IPR006054">
    <property type="entry name" value="DnaQ"/>
</dbReference>
<dbReference type="CDD" id="cd17748">
    <property type="entry name" value="BRCT_DNA_ligase_like"/>
    <property type="match status" value="1"/>
</dbReference>
<name>G9PHA3_9ACTO</name>
<dbReference type="HOGENOM" id="CLU_047806_0_2_11"/>
<gene>
    <name evidence="3" type="ORF">HMPREF0045_01627</name>
</gene>
<dbReference type="Gene3D" id="3.40.50.10190">
    <property type="entry name" value="BRCT domain"/>
    <property type="match status" value="1"/>
</dbReference>
<evidence type="ECO:0000259" key="2">
    <source>
        <dbReference type="PROSITE" id="PS50172"/>
    </source>
</evidence>
<dbReference type="GO" id="GO:0003677">
    <property type="term" value="F:DNA binding"/>
    <property type="evidence" value="ECO:0007669"/>
    <property type="project" value="InterPro"/>
</dbReference>
<evidence type="ECO:0000313" key="3">
    <source>
        <dbReference type="EMBL" id="EHM87568.1"/>
    </source>
</evidence>
<sequence length="335" mass="37183">MLENKVDSSLHWQAEGKVARKVEIMPTKSKTNVDCGKILHKLPMTFVAVDLETTGFSNDQNDIIEIAALKIKDGQIVDKFETLVNVGYGLKSEISELTGITDSMLENAPSIYAVIPKFENFAKDSLLLAHNASFDVDFLYCAYKKVLDKPLTNDYVDTISVARRVFTGSRTLSAMCKYLGVTNKSAHRAASDIAATVECYFLMRRIVIDEYGSEAEYEKTFNSKGSSSKVKAKEIIAKPEAIDENSPLFGKYCAFTGKITSMSKREAMQLLKNIGGEPQDSVTQQTDYLIIGGNGFNNKKQKRSKNIEKAEANRSKGINTQTISEGIFFELLEGR</sequence>
<dbReference type="GO" id="GO:0008408">
    <property type="term" value="F:3'-5' exonuclease activity"/>
    <property type="evidence" value="ECO:0007669"/>
    <property type="project" value="TreeGrafter"/>
</dbReference>
<evidence type="ECO:0000313" key="4">
    <source>
        <dbReference type="Proteomes" id="UP000003822"/>
    </source>
</evidence>
<dbReference type="SMART" id="SM00479">
    <property type="entry name" value="EXOIII"/>
    <property type="match status" value="1"/>
</dbReference>
<dbReference type="Pfam" id="PF00929">
    <property type="entry name" value="RNase_T"/>
    <property type="match status" value="1"/>
</dbReference>
<feature type="domain" description="BRCT" evidence="2">
    <location>
        <begin position="243"/>
        <end position="335"/>
    </location>
</feature>
<dbReference type="RefSeq" id="WP_005987397.1">
    <property type="nucleotide sequence ID" value="NZ_JH470339.1"/>
</dbReference>
<dbReference type="SUPFAM" id="SSF53098">
    <property type="entry name" value="Ribonuclease H-like"/>
    <property type="match status" value="1"/>
</dbReference>
<dbReference type="PATRIC" id="fig|435830.3.peg.1571"/>